<dbReference type="RefSeq" id="XP_034109809.1">
    <property type="nucleotide sequence ID" value="XM_034253918.1"/>
</dbReference>
<evidence type="ECO:0000256" key="1">
    <source>
        <dbReference type="SAM" id="SignalP"/>
    </source>
</evidence>
<sequence>MISLFVCLLYSLLFASLESNDTFYVRGKVKTTLESVETESDHDFVEYFRQVPGSELYAFRVVKLAKSFTMDITIRALKSQRIMYQINKLEGCQFLNNPLMSKAFGYIYQMILANKTLFKCPILPKVYVLQNLRKAKVLPSFHPPGRYQLHMKVKMSSSPAPFVMEVLWKYNVVIIR</sequence>
<dbReference type="AlphaFoldDB" id="A0A6P8XB01"/>
<dbReference type="PANTHER" id="PTHR20898:SF1">
    <property type="entry name" value="MD-2-RELATED LIPID-RECOGNITION DOMAIN-CONTAINING PROTEIN"/>
    <property type="match status" value="1"/>
</dbReference>
<proteinExistence type="predicted"/>
<dbReference type="GeneID" id="117571677"/>
<dbReference type="PANTHER" id="PTHR20898">
    <property type="entry name" value="DAEDALUS ON 3-RELATED-RELATED"/>
    <property type="match status" value="1"/>
</dbReference>
<dbReference type="InterPro" id="IPR010512">
    <property type="entry name" value="DUF1091"/>
</dbReference>
<feature type="signal peptide" evidence="1">
    <location>
        <begin position="1"/>
        <end position="19"/>
    </location>
</feature>
<dbReference type="OrthoDB" id="8066187at2759"/>
<feature type="chain" id="PRO_5028476789" evidence="1">
    <location>
        <begin position="20"/>
        <end position="176"/>
    </location>
</feature>
<reference evidence="3" key="1">
    <citation type="submission" date="2025-08" db="UniProtKB">
        <authorList>
            <consortium name="RefSeq"/>
        </authorList>
    </citation>
    <scope>IDENTIFICATION</scope>
    <source>
        <strain evidence="3">15112-1751.03</strain>
        <tissue evidence="3">Whole Adult</tissue>
    </source>
</reference>
<accession>A0A6P8XB01</accession>
<organism evidence="2 3">
    <name type="scientific">Drosophila albomicans</name>
    <name type="common">Fruit fly</name>
    <dbReference type="NCBI Taxonomy" id="7291"/>
    <lineage>
        <taxon>Eukaryota</taxon>
        <taxon>Metazoa</taxon>
        <taxon>Ecdysozoa</taxon>
        <taxon>Arthropoda</taxon>
        <taxon>Hexapoda</taxon>
        <taxon>Insecta</taxon>
        <taxon>Pterygota</taxon>
        <taxon>Neoptera</taxon>
        <taxon>Endopterygota</taxon>
        <taxon>Diptera</taxon>
        <taxon>Brachycera</taxon>
        <taxon>Muscomorpha</taxon>
        <taxon>Ephydroidea</taxon>
        <taxon>Drosophilidae</taxon>
        <taxon>Drosophila</taxon>
    </lineage>
</organism>
<keyword evidence="1" id="KW-0732">Signal</keyword>
<dbReference type="Proteomes" id="UP000515160">
    <property type="component" value="Chromosome 3"/>
</dbReference>
<name>A0A6P8XB01_DROAB</name>
<keyword evidence="2" id="KW-1185">Reference proteome</keyword>
<gene>
    <name evidence="3" type="primary">LOC117571677</name>
</gene>
<evidence type="ECO:0000313" key="3">
    <source>
        <dbReference type="RefSeq" id="XP_034109809.1"/>
    </source>
</evidence>
<protein>
    <submittedName>
        <fullName evidence="3">Uncharacterized protein LOC117571677</fullName>
    </submittedName>
</protein>
<dbReference type="Pfam" id="PF06477">
    <property type="entry name" value="DUF1091"/>
    <property type="match status" value="1"/>
</dbReference>
<evidence type="ECO:0000313" key="2">
    <source>
        <dbReference type="Proteomes" id="UP000515160"/>
    </source>
</evidence>